<gene>
    <name evidence="1" type="ORF">TVAG_229410</name>
</gene>
<dbReference type="InterPro" id="IPR032675">
    <property type="entry name" value="LRR_dom_sf"/>
</dbReference>
<reference evidence="1" key="1">
    <citation type="submission" date="2006-10" db="EMBL/GenBank/DDBJ databases">
        <authorList>
            <person name="Amadeo P."/>
            <person name="Zhao Q."/>
            <person name="Wortman J."/>
            <person name="Fraser-Liggett C."/>
            <person name="Carlton J."/>
        </authorList>
    </citation>
    <scope>NUCLEOTIDE SEQUENCE</scope>
    <source>
        <strain evidence="1">G3</strain>
    </source>
</reference>
<sequence>MTGVLNCLKIAILTRNSFASSGIERLINSEKIEKIESTALQSTNILTKIDDLSSLTTIGMGAFYYSGIQEIFHLDKLTAIGNYAFSKCSNLQGTFNLSSVSSIGRGSFNDCPSL</sequence>
<name>A2FVJ4_TRIV3</name>
<dbReference type="InParanoid" id="A2FVJ4"/>
<dbReference type="InterPro" id="IPR026906">
    <property type="entry name" value="LRR_5"/>
</dbReference>
<dbReference type="KEGG" id="tva:4748764"/>
<dbReference type="Gene3D" id="3.80.10.10">
    <property type="entry name" value="Ribonuclease Inhibitor"/>
    <property type="match status" value="1"/>
</dbReference>
<dbReference type="RefSeq" id="XP_001304001.1">
    <property type="nucleotide sequence ID" value="XM_001304000.1"/>
</dbReference>
<organism evidence="1 2">
    <name type="scientific">Trichomonas vaginalis (strain ATCC PRA-98 / G3)</name>
    <dbReference type="NCBI Taxonomy" id="412133"/>
    <lineage>
        <taxon>Eukaryota</taxon>
        <taxon>Metamonada</taxon>
        <taxon>Parabasalia</taxon>
        <taxon>Trichomonadida</taxon>
        <taxon>Trichomonadidae</taxon>
        <taxon>Trichomonas</taxon>
    </lineage>
</organism>
<evidence type="ECO:0000313" key="2">
    <source>
        <dbReference type="Proteomes" id="UP000001542"/>
    </source>
</evidence>
<dbReference type="VEuPathDB" id="TrichDB:TVAG_229410"/>
<proteinExistence type="predicted"/>
<dbReference type="EMBL" id="DS114060">
    <property type="protein sequence ID" value="EAX91071.1"/>
    <property type="molecule type" value="Genomic_DNA"/>
</dbReference>
<dbReference type="Proteomes" id="UP000001542">
    <property type="component" value="Unassembled WGS sequence"/>
</dbReference>
<dbReference type="SMR" id="A2FVJ4"/>
<dbReference type="VEuPathDB" id="TrichDB:TVAGG3_0393730"/>
<dbReference type="AlphaFoldDB" id="A2FVJ4"/>
<protein>
    <submittedName>
        <fullName evidence="1">Surface antigen Bsp, putative</fullName>
    </submittedName>
</protein>
<evidence type="ECO:0000313" key="1">
    <source>
        <dbReference type="EMBL" id="EAX91071.1"/>
    </source>
</evidence>
<dbReference type="Pfam" id="PF13306">
    <property type="entry name" value="LRR_5"/>
    <property type="match status" value="1"/>
</dbReference>
<reference evidence="1" key="2">
    <citation type="journal article" date="2007" name="Science">
        <title>Draft genome sequence of the sexually transmitted pathogen Trichomonas vaginalis.</title>
        <authorList>
            <person name="Carlton J.M."/>
            <person name="Hirt R.P."/>
            <person name="Silva J.C."/>
            <person name="Delcher A.L."/>
            <person name="Schatz M."/>
            <person name="Zhao Q."/>
            <person name="Wortman J.R."/>
            <person name="Bidwell S.L."/>
            <person name="Alsmark U.C.M."/>
            <person name="Besteiro S."/>
            <person name="Sicheritz-Ponten T."/>
            <person name="Noel C.J."/>
            <person name="Dacks J.B."/>
            <person name="Foster P.G."/>
            <person name="Simillion C."/>
            <person name="Van de Peer Y."/>
            <person name="Miranda-Saavedra D."/>
            <person name="Barton G.J."/>
            <person name="Westrop G.D."/>
            <person name="Mueller S."/>
            <person name="Dessi D."/>
            <person name="Fiori P.L."/>
            <person name="Ren Q."/>
            <person name="Paulsen I."/>
            <person name="Zhang H."/>
            <person name="Bastida-Corcuera F.D."/>
            <person name="Simoes-Barbosa A."/>
            <person name="Brown M.T."/>
            <person name="Hayes R.D."/>
            <person name="Mukherjee M."/>
            <person name="Okumura C.Y."/>
            <person name="Schneider R."/>
            <person name="Smith A.J."/>
            <person name="Vanacova S."/>
            <person name="Villalvazo M."/>
            <person name="Haas B.J."/>
            <person name="Pertea M."/>
            <person name="Feldblyum T.V."/>
            <person name="Utterback T.R."/>
            <person name="Shu C.L."/>
            <person name="Osoegawa K."/>
            <person name="de Jong P.J."/>
            <person name="Hrdy I."/>
            <person name="Horvathova L."/>
            <person name="Zubacova Z."/>
            <person name="Dolezal P."/>
            <person name="Malik S.B."/>
            <person name="Logsdon J.M. Jr."/>
            <person name="Henze K."/>
            <person name="Gupta A."/>
            <person name="Wang C.C."/>
            <person name="Dunne R.L."/>
            <person name="Upcroft J.A."/>
            <person name="Upcroft P."/>
            <person name="White O."/>
            <person name="Salzberg S.L."/>
            <person name="Tang P."/>
            <person name="Chiu C.-H."/>
            <person name="Lee Y.-S."/>
            <person name="Embley T.M."/>
            <person name="Coombs G.H."/>
            <person name="Mottram J.C."/>
            <person name="Tachezy J."/>
            <person name="Fraser-Liggett C.M."/>
            <person name="Johnson P.J."/>
        </authorList>
    </citation>
    <scope>NUCLEOTIDE SEQUENCE [LARGE SCALE GENOMIC DNA]</scope>
    <source>
        <strain evidence="1">G3</strain>
    </source>
</reference>
<keyword evidence="2" id="KW-1185">Reference proteome</keyword>
<accession>A2FVJ4</accession>